<dbReference type="Proteomes" id="UP000540685">
    <property type="component" value="Unassembled WGS sequence"/>
</dbReference>
<evidence type="ECO:0000313" key="3">
    <source>
        <dbReference type="EMBL" id="MBB5818634.1"/>
    </source>
</evidence>
<name>A0A7W9IEF7_9ACTN</name>
<dbReference type="RefSeq" id="WP_184542291.1">
    <property type="nucleotide sequence ID" value="NZ_JACHMP010000001.1"/>
</dbReference>
<reference evidence="3 4" key="1">
    <citation type="submission" date="2020-08" db="EMBL/GenBank/DDBJ databases">
        <title>Sequencing the genomes of 1000 actinobacteria strains.</title>
        <authorList>
            <person name="Klenk H.-P."/>
        </authorList>
    </citation>
    <scope>NUCLEOTIDE SEQUENCE [LARGE SCALE GENOMIC DNA]</scope>
    <source>
        <strain evidence="3 4">DSM 46887</strain>
    </source>
</reference>
<dbReference type="NCBIfam" id="NF040603">
    <property type="entry name" value="choice_anch_P"/>
    <property type="match status" value="1"/>
</dbReference>
<keyword evidence="4" id="KW-1185">Reference proteome</keyword>
<gene>
    <name evidence="3" type="ORF">F4562_001696</name>
</gene>
<organism evidence="3 4">
    <name type="scientific">Streptosporangium becharense</name>
    <dbReference type="NCBI Taxonomy" id="1816182"/>
    <lineage>
        <taxon>Bacteria</taxon>
        <taxon>Bacillati</taxon>
        <taxon>Actinomycetota</taxon>
        <taxon>Actinomycetes</taxon>
        <taxon>Streptosporangiales</taxon>
        <taxon>Streptosporangiaceae</taxon>
        <taxon>Streptosporangium</taxon>
    </lineage>
</organism>
<sequence>MKHSRARSRALACLAMFPLAVAPVVGQPGVASAVSGSAEVVSGSAGVVSGSAGVVSGSAGVVSSAAGAPSAPRVVFAEDFENGRDATPILVTGYTGAAPLNQTYTADPAWLANCNGWLVSQQAPAAVPPATGCGGWWATVKQLAGSLGQWAGGDQATNHAVTAFTHADPGVGRIQLETGSPVGVGAGKRFLTFSVDAAEVNCHGNHAKLGFHLLDGATAIPTFTTPIEPCVDSETVLNGISVGTYTSDAPVLFGGSAVGLRLVNLQGSGYGNDAAFDNVRVLDVTPRLGLGFAPVSAEVGDPSTLTFTVTNTSELAVKKGWAFTENLPAGLKVTGAAPVTDCADAAVTVPPDGAKITATGTLPEGKASCAVKVQVTAARAGTYPVCPDDLSAMAGIDPPECAEVTFVPPILAFDAHAHGGSLTTPLVTVPPLAPSDLTCVTGAGADDATLATATLPGLGSLGVITTKASGQIDADGLRTAAATAKTARIRLLNGLVTADEITSTAKARSDDSGDVTTTGEVDLVNLKVNGVSITEPGVSRTIEIPLVAKVVINERVATAGGDGIAVNALRIRTVAGVDLVVSHARASLTTPGQPCPAL</sequence>
<dbReference type="InterPro" id="IPR057693">
    <property type="entry name" value="DUF7933"/>
</dbReference>
<comment type="caution">
    <text evidence="3">The sequence shown here is derived from an EMBL/GenBank/DDBJ whole genome shotgun (WGS) entry which is preliminary data.</text>
</comment>
<proteinExistence type="predicted"/>
<evidence type="ECO:0000313" key="4">
    <source>
        <dbReference type="Proteomes" id="UP000540685"/>
    </source>
</evidence>
<evidence type="ECO:0000256" key="1">
    <source>
        <dbReference type="SAM" id="SignalP"/>
    </source>
</evidence>
<keyword evidence="1" id="KW-0732">Signal</keyword>
<dbReference type="EMBL" id="JACHMP010000001">
    <property type="protein sequence ID" value="MBB5818634.1"/>
    <property type="molecule type" value="Genomic_DNA"/>
</dbReference>
<dbReference type="Pfam" id="PF25564">
    <property type="entry name" value="DUF7933"/>
    <property type="match status" value="1"/>
</dbReference>
<feature type="signal peptide" evidence="1">
    <location>
        <begin position="1"/>
        <end position="22"/>
    </location>
</feature>
<protein>
    <recommendedName>
        <fullName evidence="2">DUF7933 domain-containing protein</fullName>
    </recommendedName>
</protein>
<accession>A0A7W9IEF7</accession>
<evidence type="ECO:0000259" key="2">
    <source>
        <dbReference type="Pfam" id="PF25564"/>
    </source>
</evidence>
<feature type="chain" id="PRO_5038984211" description="DUF7933 domain-containing protein" evidence="1">
    <location>
        <begin position="23"/>
        <end position="598"/>
    </location>
</feature>
<dbReference type="AlphaFoldDB" id="A0A7W9IEF7"/>
<feature type="domain" description="DUF7933" evidence="2">
    <location>
        <begin position="291"/>
        <end position="397"/>
    </location>
</feature>